<organism evidence="2">
    <name type="scientific">Siphoviridae sp. ctOrJ23</name>
    <dbReference type="NCBI Taxonomy" id="2825481"/>
    <lineage>
        <taxon>Viruses</taxon>
        <taxon>Duplodnaviria</taxon>
        <taxon>Heunggongvirae</taxon>
        <taxon>Uroviricota</taxon>
        <taxon>Caudoviricetes</taxon>
    </lineage>
</organism>
<reference evidence="2" key="1">
    <citation type="journal article" date="2021" name="Proc. Natl. Acad. Sci. U.S.A.">
        <title>A Catalog of Tens of Thousands of Viruses from Human Metagenomes Reveals Hidden Associations with Chronic Diseases.</title>
        <authorList>
            <person name="Tisza M.J."/>
            <person name="Buck C.B."/>
        </authorList>
    </citation>
    <scope>NUCLEOTIDE SEQUENCE</scope>
    <source>
        <strain evidence="2">CtOrJ23</strain>
    </source>
</reference>
<protein>
    <submittedName>
        <fullName evidence="2">Tail tape measure protein</fullName>
    </submittedName>
</protein>
<evidence type="ECO:0000256" key="1">
    <source>
        <dbReference type="SAM" id="MobiDB-lite"/>
    </source>
</evidence>
<dbReference type="InterPro" id="IPR011989">
    <property type="entry name" value="ARM-like"/>
</dbReference>
<dbReference type="EMBL" id="BK015557">
    <property type="protein sequence ID" value="DAE12806.1"/>
    <property type="molecule type" value="Genomic_DNA"/>
</dbReference>
<sequence length="907" mass="96185">MASSIKGITVKLGADTTALSTALKDVNKESRDIQSELKQVERLLKLDPTNTILLNQKEELLNKSVDATNRKLETLKDVQGQIKNKLANGEIDEGQYRAFEREVAKTETELKNCKKQVDNMGNSANSSDKKIDGASKSVDELGTSSSKSKSKVKEIGTAVKDSGDKASSAKEGFTIFKGIVANLAASAIKSAVTGLKNLGSALSDSVSSAAEAGDAIDKQSQKMRVSSEEYQQLSYAAELSGTNVNILKKASKALTSAGSKIGLTDALKQCADSADPATKATEMFGSKVAQELAPMLNSGSKGIQQMLDSAKKNNMVIGEDAVKASAKYQDSLTTLKTTAGTIKNSLVSNLLPGVTQVTDGLTSLALGQTSATGQIEKGIDNVIKSAKKVLPRFLNIVNSLSSTIASELPKLAEQVIPQVINIATKLITTVSNTAPRIINSLVSGIINALPKLATAGAKLITSLVQVIIQQLPRILTAGVKILTSLVNGITQSIPRLAQQLPRIVTTIINVLIKSVPRILAAGTRLLSAIVKAIPRVVISLAQQLPTIINTISTTLLNSIDVIINAAVQMLSGIIDAIPQVIDALLQALPRIINTTVRTLVKALPKIINGAIKMLMGIIKAIPKIISAIVKNLPKIITCIVNGLISSIDAIIKGGIQLMMGLIKAIPIFITKLIPKIPTIVITIVKTLIKNLPTLIKGAVQLFMGIVKAIPKMLVELVKNLPQIIVAIVKGLASLGKEMWDIGKNVVQGLWNGIKNCVKWIKDKISGFVDGVVDGIKDFFGIHSPSTVMRDEVGRFVGEGIGVGIADSTKGVVANAKNQMRQVVDAYSSFDMPTLTPAIAGIATNSNGQLVADSNVLQSTANTQSSNGMTFTLNVDNFNNYSDSDLQSITRRMSELLAADIAQQQKAW</sequence>
<name>A0A8S5Q0F4_9CAUD</name>
<accession>A0A8S5Q0F4</accession>
<dbReference type="Gene3D" id="1.25.10.10">
    <property type="entry name" value="Leucine-rich Repeat Variant"/>
    <property type="match status" value="1"/>
</dbReference>
<feature type="compositionally biased region" description="Basic and acidic residues" evidence="1">
    <location>
        <begin position="127"/>
        <end position="139"/>
    </location>
</feature>
<proteinExistence type="predicted"/>
<feature type="region of interest" description="Disordered" evidence="1">
    <location>
        <begin position="116"/>
        <end position="150"/>
    </location>
</feature>
<dbReference type="InterPro" id="IPR016024">
    <property type="entry name" value="ARM-type_fold"/>
</dbReference>
<evidence type="ECO:0000313" key="2">
    <source>
        <dbReference type="EMBL" id="DAE12806.1"/>
    </source>
</evidence>
<dbReference type="SUPFAM" id="SSF48371">
    <property type="entry name" value="ARM repeat"/>
    <property type="match status" value="1"/>
</dbReference>